<comment type="caution">
    <text evidence="1">The sequence shown here is derived from an EMBL/GenBank/DDBJ whole genome shotgun (WGS) entry which is preliminary data.</text>
</comment>
<organism evidence="1 2">
    <name type="scientific">Vaccinium darrowii</name>
    <dbReference type="NCBI Taxonomy" id="229202"/>
    <lineage>
        <taxon>Eukaryota</taxon>
        <taxon>Viridiplantae</taxon>
        <taxon>Streptophyta</taxon>
        <taxon>Embryophyta</taxon>
        <taxon>Tracheophyta</taxon>
        <taxon>Spermatophyta</taxon>
        <taxon>Magnoliopsida</taxon>
        <taxon>eudicotyledons</taxon>
        <taxon>Gunneridae</taxon>
        <taxon>Pentapetalae</taxon>
        <taxon>asterids</taxon>
        <taxon>Ericales</taxon>
        <taxon>Ericaceae</taxon>
        <taxon>Vaccinioideae</taxon>
        <taxon>Vaccinieae</taxon>
        <taxon>Vaccinium</taxon>
    </lineage>
</organism>
<keyword evidence="2" id="KW-1185">Reference proteome</keyword>
<proteinExistence type="predicted"/>
<evidence type="ECO:0000313" key="1">
    <source>
        <dbReference type="EMBL" id="KAH7855527.1"/>
    </source>
</evidence>
<gene>
    <name evidence="1" type="ORF">Vadar_025869</name>
</gene>
<accession>A0ACB7YQ22</accession>
<sequence length="860" mass="96573">MGISNAIKLLLLLVLFGITTALAIEFASSPDSNDETPSRNVSSQEGERSLFERMLRGRRHRGRRPRGRRGPRQPRPLPRVGRPRVGRRRARRAPVIVAQDGSGNFRTIREALDASRRRKGLGRFVIHIKAGVYREILVVDVRMKNIKFIGDGIGRTIITGSNFNIDKVRGTWESATVLVEGEGFVARDLTFQNTNGLAQAPAITITAPTSAFYRVGFEGYQDTVYVKQGKQFFKECDVYGTVDFICGNGASIFQNSKIIARKPLNGGNTITISASDRNQPNDPTGLVFQNCLLTATPDLRAVLFGPDLAASSRLHIYLGRPWQAFSRTIFMTCDFDLPIHAEGWLEWEKRRDGGPNVYYREFSNKGLGSGTGGRVRWAGYRVMTDRNEANQFTVANFIQEFPKTLRACLFISDEDCRTWIEKEDQKSFLSKSFKENDDMAKYVDVSQIEVNAFRDALLNDLQNSFKFDIDSLSNCDSLVGESIDEIDSFEDNAIARQLDLIRRKSDVYPMVDNTMEETNCLGVVGVALAIEFASSPDSNDETPRRNVSSPEGGRSLLQRMLRGRRPRGPRRPRPLPRVGRPRAGRRRGRRAPVVVAQDGSGNFRTIKEALDASLRRKGVGRFVIHIKAGVYREALVVDDLTFQNTYRHQPAPAVTIEAPRSAFYRVGFDGYQDTVYVISGQQFFKECDVYGTVDFICGNGAAIFQNSNIIARKSFTGHQITITASARNWSNELTGLIFQNCRIMATPDLRAVFGLTQIYLGRPWKPFSRTIFVNCDIDLPIHPEGWLAWDGAPATELTGPNVYYREFGNRGMGSWTGGRVRWAGYRPMMDRNEANQFTVTNFIQGLTWLPRTGVPFFAGL</sequence>
<protein>
    <submittedName>
        <fullName evidence="1">Uncharacterized protein</fullName>
    </submittedName>
</protein>
<reference evidence="1 2" key="1">
    <citation type="journal article" date="2021" name="Hortic Res">
        <title>High-quality reference genome and annotation aids understanding of berry development for evergreen blueberry (Vaccinium darrowii).</title>
        <authorList>
            <person name="Yu J."/>
            <person name="Hulse-Kemp A.M."/>
            <person name="Babiker E."/>
            <person name="Staton M."/>
        </authorList>
    </citation>
    <scope>NUCLEOTIDE SEQUENCE [LARGE SCALE GENOMIC DNA]</scope>
    <source>
        <strain evidence="2">cv. NJ 8807/NJ 8810</strain>
        <tissue evidence="1">Young leaf</tissue>
    </source>
</reference>
<name>A0ACB7YQ22_9ERIC</name>
<evidence type="ECO:0000313" key="2">
    <source>
        <dbReference type="Proteomes" id="UP000828048"/>
    </source>
</evidence>
<dbReference type="EMBL" id="CM037161">
    <property type="protein sequence ID" value="KAH7855527.1"/>
    <property type="molecule type" value="Genomic_DNA"/>
</dbReference>
<dbReference type="Proteomes" id="UP000828048">
    <property type="component" value="Chromosome 11"/>
</dbReference>